<proteinExistence type="predicted"/>
<feature type="transmembrane region" description="Helical" evidence="1">
    <location>
        <begin position="115"/>
        <end position="142"/>
    </location>
</feature>
<dbReference type="Proteomes" id="UP001179280">
    <property type="component" value="Unassembled WGS sequence"/>
</dbReference>
<evidence type="ECO:0000313" key="2">
    <source>
        <dbReference type="EMBL" id="MBM7837401.1"/>
    </source>
</evidence>
<keyword evidence="1" id="KW-0812">Transmembrane</keyword>
<dbReference type="RefSeq" id="WP_204464315.1">
    <property type="nucleotide sequence ID" value="NZ_JAFBCV010000001.1"/>
</dbReference>
<protein>
    <submittedName>
        <fullName evidence="2">ABC-2 type transport system permease protein</fullName>
    </submittedName>
</protein>
<keyword evidence="3" id="KW-1185">Reference proteome</keyword>
<evidence type="ECO:0000256" key="1">
    <source>
        <dbReference type="SAM" id="Phobius"/>
    </source>
</evidence>
<dbReference type="Pfam" id="PF12679">
    <property type="entry name" value="ABC2_membrane_2"/>
    <property type="match status" value="1"/>
</dbReference>
<feature type="transmembrane region" description="Helical" evidence="1">
    <location>
        <begin position="148"/>
        <end position="174"/>
    </location>
</feature>
<keyword evidence="1" id="KW-0472">Membrane</keyword>
<dbReference type="EMBL" id="JAFBCV010000001">
    <property type="protein sequence ID" value="MBM7837401.1"/>
    <property type="molecule type" value="Genomic_DNA"/>
</dbReference>
<feature type="transmembrane region" description="Helical" evidence="1">
    <location>
        <begin position="181"/>
        <end position="202"/>
    </location>
</feature>
<sequence>MNHFRVLFKKEWLEAVKSYRILWIPAFFFLLGSIQPLTLYYMEDILVTLGGLPEGAVFNFPELTAEQVFLDTLSQYSQVGVFAVILGFMGMFSNERKTGEAVLVLAKPIGYGSYWFGKWTAASIVVTVGLLIGFSGAVYYIFVLFDAIELSVLLATAAVYLLWMSFVLTLTLLCSTLFKSVSLVAITSLIVTIAMTLTPTLLGPGAQWTPGGLIQVAEQMMLAGQVDHYSAIFVTIGLIGFMQGAGIYFLKKTDWVV</sequence>
<comment type="caution">
    <text evidence="2">The sequence shown here is derived from an EMBL/GenBank/DDBJ whole genome shotgun (WGS) entry which is preliminary data.</text>
</comment>
<name>A0ABS2SQU4_9BACI</name>
<feature type="transmembrane region" description="Helical" evidence="1">
    <location>
        <begin position="76"/>
        <end position="94"/>
    </location>
</feature>
<organism evidence="2 3">
    <name type="scientific">Shouchella xiaoxiensis</name>
    <dbReference type="NCBI Taxonomy" id="766895"/>
    <lineage>
        <taxon>Bacteria</taxon>
        <taxon>Bacillati</taxon>
        <taxon>Bacillota</taxon>
        <taxon>Bacilli</taxon>
        <taxon>Bacillales</taxon>
        <taxon>Bacillaceae</taxon>
        <taxon>Shouchella</taxon>
    </lineage>
</organism>
<evidence type="ECO:0000313" key="3">
    <source>
        <dbReference type="Proteomes" id="UP001179280"/>
    </source>
</evidence>
<feature type="transmembrane region" description="Helical" evidence="1">
    <location>
        <begin position="229"/>
        <end position="250"/>
    </location>
</feature>
<gene>
    <name evidence="2" type="ORF">JOC54_000632</name>
</gene>
<accession>A0ABS2SQU4</accession>
<reference evidence="2" key="1">
    <citation type="submission" date="2021-01" db="EMBL/GenBank/DDBJ databases">
        <title>Genomic Encyclopedia of Type Strains, Phase IV (KMG-IV): sequencing the most valuable type-strain genomes for metagenomic binning, comparative biology and taxonomic classification.</title>
        <authorList>
            <person name="Goeker M."/>
        </authorList>
    </citation>
    <scope>NUCLEOTIDE SEQUENCE</scope>
    <source>
        <strain evidence="2">DSM 21943</strain>
    </source>
</reference>
<feature type="transmembrane region" description="Helical" evidence="1">
    <location>
        <begin position="21"/>
        <end position="42"/>
    </location>
</feature>
<keyword evidence="1" id="KW-1133">Transmembrane helix</keyword>